<dbReference type="FunFam" id="3.40.930.10:FF:000009">
    <property type="entry name" value="PTS system, fructose specific IIABC component"/>
    <property type="match status" value="1"/>
</dbReference>
<dbReference type="PANTHER" id="PTHR30505">
    <property type="entry name" value="FRUCTOSE-LIKE PERMEASE"/>
    <property type="match status" value="1"/>
</dbReference>
<comment type="subcellular location">
    <subcellularLocation>
        <location evidence="1">Cell inner membrane</location>
        <topology evidence="1">Multi-pass membrane protein</topology>
    </subcellularLocation>
    <subcellularLocation>
        <location evidence="2">Cytoplasm</location>
    </subcellularLocation>
</comment>
<evidence type="ECO:0000259" key="13">
    <source>
        <dbReference type="PROSITE" id="PS51094"/>
    </source>
</evidence>
<dbReference type="Pfam" id="PF02302">
    <property type="entry name" value="PTS_IIB"/>
    <property type="match status" value="1"/>
</dbReference>
<dbReference type="AlphaFoldDB" id="A0A9D1XPC3"/>
<protein>
    <submittedName>
        <fullName evidence="16">Fructose-specific PTS transporter subunit EIIC</fullName>
    </submittedName>
</protein>
<evidence type="ECO:0000256" key="4">
    <source>
        <dbReference type="ARBA" id="ARBA00022475"/>
    </source>
</evidence>
<feature type="transmembrane region" description="Helical" evidence="12">
    <location>
        <begin position="558"/>
        <end position="577"/>
    </location>
</feature>
<dbReference type="Proteomes" id="UP000886724">
    <property type="component" value="Unassembled WGS sequence"/>
</dbReference>
<evidence type="ECO:0000313" key="17">
    <source>
        <dbReference type="Proteomes" id="UP000886724"/>
    </source>
</evidence>
<dbReference type="NCBIfam" id="TIGR00829">
    <property type="entry name" value="FRU"/>
    <property type="match status" value="1"/>
</dbReference>
<evidence type="ECO:0000256" key="3">
    <source>
        <dbReference type="ARBA" id="ARBA00022448"/>
    </source>
</evidence>
<dbReference type="GO" id="GO:0090563">
    <property type="term" value="F:protein-phosphocysteine-sugar phosphotransferase activity"/>
    <property type="evidence" value="ECO:0007669"/>
    <property type="project" value="TreeGrafter"/>
</dbReference>
<dbReference type="InterPro" id="IPR006327">
    <property type="entry name" value="PTS_IIC_fruc"/>
</dbReference>
<reference evidence="16" key="2">
    <citation type="submission" date="2021-04" db="EMBL/GenBank/DDBJ databases">
        <authorList>
            <person name="Gilroy R."/>
        </authorList>
    </citation>
    <scope>NUCLEOTIDE SEQUENCE</scope>
    <source>
        <strain evidence="16">ChiGjej1B1-14440</strain>
    </source>
</reference>
<keyword evidence="7" id="KW-0808">Transferase</keyword>
<dbReference type="PROSITE" id="PS51104">
    <property type="entry name" value="PTS_EIIC_TYPE_2"/>
    <property type="match status" value="1"/>
</dbReference>
<dbReference type="Gene3D" id="3.40.50.2300">
    <property type="match status" value="1"/>
</dbReference>
<dbReference type="CDD" id="cd05569">
    <property type="entry name" value="PTS_IIB_fructose"/>
    <property type="match status" value="1"/>
</dbReference>
<feature type="transmembrane region" description="Helical" evidence="12">
    <location>
        <begin position="384"/>
        <end position="401"/>
    </location>
</feature>
<accession>A0A9D1XPC3</accession>
<dbReference type="FunFam" id="3.40.50.2300:FF:000014">
    <property type="entry name" value="PTS system fructose-like transporter subunit IIB"/>
    <property type="match status" value="1"/>
</dbReference>
<dbReference type="SUPFAM" id="SSF55804">
    <property type="entry name" value="Phoshotransferase/anion transport protein"/>
    <property type="match status" value="1"/>
</dbReference>
<evidence type="ECO:0000256" key="11">
    <source>
        <dbReference type="ARBA" id="ARBA00023136"/>
    </source>
</evidence>
<keyword evidence="6" id="KW-0762">Sugar transport</keyword>
<evidence type="ECO:0000259" key="14">
    <source>
        <dbReference type="PROSITE" id="PS51099"/>
    </source>
</evidence>
<name>A0A9D1XPC3_9FIRM</name>
<dbReference type="NCBIfam" id="TIGR00848">
    <property type="entry name" value="fruA"/>
    <property type="match status" value="1"/>
</dbReference>
<dbReference type="Gene3D" id="3.40.930.10">
    <property type="entry name" value="Mannitol-specific EII, Chain A"/>
    <property type="match status" value="1"/>
</dbReference>
<dbReference type="NCBIfam" id="TIGR01427">
    <property type="entry name" value="PTS_IIC_fructo"/>
    <property type="match status" value="1"/>
</dbReference>
<dbReference type="InterPro" id="IPR050864">
    <property type="entry name" value="Bacterial_PTS_Sugar_Transport"/>
</dbReference>
<evidence type="ECO:0000256" key="1">
    <source>
        <dbReference type="ARBA" id="ARBA00004429"/>
    </source>
</evidence>
<feature type="transmembrane region" description="Helical" evidence="12">
    <location>
        <begin position="598"/>
        <end position="618"/>
    </location>
</feature>
<keyword evidence="10 12" id="KW-1133">Transmembrane helix</keyword>
<feature type="domain" description="PTS EIIA type-2" evidence="13">
    <location>
        <begin position="5"/>
        <end position="149"/>
    </location>
</feature>
<evidence type="ECO:0000256" key="12">
    <source>
        <dbReference type="SAM" id="Phobius"/>
    </source>
</evidence>
<dbReference type="EMBL" id="DXET01000296">
    <property type="protein sequence ID" value="HIX82906.1"/>
    <property type="molecule type" value="Genomic_DNA"/>
</dbReference>
<dbReference type="Pfam" id="PF02378">
    <property type="entry name" value="PTS_EIIC"/>
    <property type="match status" value="1"/>
</dbReference>
<dbReference type="GO" id="GO:0005737">
    <property type="term" value="C:cytoplasm"/>
    <property type="evidence" value="ECO:0007669"/>
    <property type="project" value="UniProtKB-SubCell"/>
</dbReference>
<dbReference type="Pfam" id="PF00359">
    <property type="entry name" value="PTS_EIIA_2"/>
    <property type="match status" value="1"/>
</dbReference>
<dbReference type="GO" id="GO:0022877">
    <property type="term" value="F:protein-N(PI)-phosphohistidine-fructose phosphotransferase system transporter activity"/>
    <property type="evidence" value="ECO:0007669"/>
    <property type="project" value="InterPro"/>
</dbReference>
<evidence type="ECO:0000256" key="6">
    <source>
        <dbReference type="ARBA" id="ARBA00022597"/>
    </source>
</evidence>
<dbReference type="SUPFAM" id="SSF52794">
    <property type="entry name" value="PTS system IIB component-like"/>
    <property type="match status" value="1"/>
</dbReference>
<organism evidence="16 17">
    <name type="scientific">Candidatus Erysipelatoclostridium merdavium</name>
    <dbReference type="NCBI Taxonomy" id="2838566"/>
    <lineage>
        <taxon>Bacteria</taxon>
        <taxon>Bacillati</taxon>
        <taxon>Bacillota</taxon>
        <taxon>Erysipelotrichia</taxon>
        <taxon>Erysipelotrichales</taxon>
        <taxon>Erysipelotrichales incertae sedis</taxon>
    </lineage>
</organism>
<evidence type="ECO:0000259" key="15">
    <source>
        <dbReference type="PROSITE" id="PS51104"/>
    </source>
</evidence>
<dbReference type="InterPro" id="IPR013011">
    <property type="entry name" value="PTS_EIIB_2"/>
</dbReference>
<feature type="domain" description="PTS EIIB type-2" evidence="14">
    <location>
        <begin position="166"/>
        <end position="261"/>
    </location>
</feature>
<dbReference type="InterPro" id="IPR016152">
    <property type="entry name" value="PTrfase/Anion_transptr"/>
</dbReference>
<feature type="transmembrane region" description="Helical" evidence="12">
    <location>
        <begin position="499"/>
        <end position="521"/>
    </location>
</feature>
<keyword evidence="9 12" id="KW-0812">Transmembrane</keyword>
<proteinExistence type="predicted"/>
<dbReference type="GO" id="GO:0005886">
    <property type="term" value="C:plasma membrane"/>
    <property type="evidence" value="ECO:0007669"/>
    <property type="project" value="UniProtKB-SubCell"/>
</dbReference>
<comment type="caution">
    <text evidence="16">The sequence shown here is derived from an EMBL/GenBank/DDBJ whole genome shotgun (WGS) entry which is preliminary data.</text>
</comment>
<feature type="domain" description="PTS EIIC type-2" evidence="15">
    <location>
        <begin position="284"/>
        <end position="624"/>
    </location>
</feature>
<dbReference type="InterPro" id="IPR003352">
    <property type="entry name" value="PTS_EIIC"/>
</dbReference>
<evidence type="ECO:0000256" key="2">
    <source>
        <dbReference type="ARBA" id="ARBA00004496"/>
    </source>
</evidence>
<dbReference type="PANTHER" id="PTHR30505:SF28">
    <property type="entry name" value="PTS SYSTEM 2-O-ALPHA-MANNOSYL-D-GLYCERATE-SPECIFIC EIIABC COMPONENT"/>
    <property type="match status" value="1"/>
</dbReference>
<keyword evidence="8" id="KW-0598">Phosphotransferase system</keyword>
<evidence type="ECO:0000256" key="9">
    <source>
        <dbReference type="ARBA" id="ARBA00022692"/>
    </source>
</evidence>
<dbReference type="InterPro" id="IPR004715">
    <property type="entry name" value="PTS_IIA_fruc"/>
</dbReference>
<dbReference type="InterPro" id="IPR013014">
    <property type="entry name" value="PTS_EIIC_2"/>
</dbReference>
<keyword evidence="11 12" id="KW-0472">Membrane</keyword>
<dbReference type="PROSITE" id="PS51099">
    <property type="entry name" value="PTS_EIIB_TYPE_2"/>
    <property type="match status" value="1"/>
</dbReference>
<dbReference type="GO" id="GO:0005351">
    <property type="term" value="F:carbohydrate:proton symporter activity"/>
    <property type="evidence" value="ECO:0007669"/>
    <property type="project" value="InterPro"/>
</dbReference>
<dbReference type="InterPro" id="IPR036095">
    <property type="entry name" value="PTS_EIIB-like_sf"/>
</dbReference>
<feature type="transmembrane region" description="Helical" evidence="12">
    <location>
        <begin position="421"/>
        <end position="442"/>
    </location>
</feature>
<evidence type="ECO:0000313" key="16">
    <source>
        <dbReference type="EMBL" id="HIX82906.1"/>
    </source>
</evidence>
<dbReference type="InterPro" id="IPR003353">
    <property type="entry name" value="PTS_IIB_fruc"/>
</dbReference>
<dbReference type="InterPro" id="IPR002178">
    <property type="entry name" value="PTS_EIIA_type-2_dom"/>
</dbReference>
<feature type="transmembrane region" description="Helical" evidence="12">
    <location>
        <begin position="291"/>
        <end position="312"/>
    </location>
</feature>
<evidence type="ECO:0000256" key="5">
    <source>
        <dbReference type="ARBA" id="ARBA00022553"/>
    </source>
</evidence>
<feature type="transmembrane region" description="Helical" evidence="12">
    <location>
        <begin position="359"/>
        <end position="378"/>
    </location>
</feature>
<reference evidence="16" key="1">
    <citation type="journal article" date="2021" name="PeerJ">
        <title>Extensive microbial diversity within the chicken gut microbiome revealed by metagenomics and culture.</title>
        <authorList>
            <person name="Gilroy R."/>
            <person name="Ravi A."/>
            <person name="Getino M."/>
            <person name="Pursley I."/>
            <person name="Horton D.L."/>
            <person name="Alikhan N.F."/>
            <person name="Baker D."/>
            <person name="Gharbi K."/>
            <person name="Hall N."/>
            <person name="Watson M."/>
            <person name="Adriaenssens E.M."/>
            <person name="Foster-Nyarko E."/>
            <person name="Jarju S."/>
            <person name="Secka A."/>
            <person name="Antonio M."/>
            <person name="Oren A."/>
            <person name="Chaudhuri R.R."/>
            <person name="La Ragione R."/>
            <person name="Hildebrand F."/>
            <person name="Pallen M.J."/>
        </authorList>
    </citation>
    <scope>NUCLEOTIDE SEQUENCE</scope>
    <source>
        <strain evidence="16">ChiGjej1B1-14440</strain>
    </source>
</reference>
<evidence type="ECO:0000256" key="7">
    <source>
        <dbReference type="ARBA" id="ARBA00022679"/>
    </source>
</evidence>
<evidence type="ECO:0000256" key="8">
    <source>
        <dbReference type="ARBA" id="ARBA00022683"/>
    </source>
</evidence>
<gene>
    <name evidence="16" type="ORF">H9980_13210</name>
</gene>
<keyword evidence="5" id="KW-0597">Phosphoprotein</keyword>
<feature type="transmembrane region" description="Helical" evidence="12">
    <location>
        <begin position="462"/>
        <end position="487"/>
    </location>
</feature>
<dbReference type="PROSITE" id="PS51094">
    <property type="entry name" value="PTS_EIIA_TYPE_2"/>
    <property type="match status" value="1"/>
</dbReference>
<keyword evidence="4" id="KW-1003">Cell membrane</keyword>
<sequence>MNITDLLTITSIDLDAKVSSKEEAIDHLVDLMMTTGKINNRELYRKDIFSRESQGSTGVGEEIAIPHAQSEAVDDFALAAMVVKDGVDFDALDNQKAKLFFMIAASNDGGNDHLKALARLSKMLMDQGFKESLIMASDTAVFLDLIAKKEKTLDKPDLENNGTYDVLAVTACPTGIAHTYMAAKSLEEKAQELGIKIKVETNGASGIDNPLTHQEIAAAKCIIVAVDKQVEMSRFDGKPVIITRVADGINKPEELLLKATNENVEIYHDGDDSKRFKQSRLRILYMQLCEALNRILPILIGAGALLSIPIFIQEYNLFNINTIYDNLLLTNSYLAGHLIQTIVPIIFAGYIGQAVAKQPGFAVSLAGGIGMMITGLYYDGANGAGLLGGIIAGFLGGYIVLGLQKLWQKLPESYQGLSTTVIYPIFGVIIAFIISLVISPYIGALNQIIAVSLDSMNLVGKLIAGIILGAMMAVDMGGPINKIAYIFAISQILEGNYSLMAAVMAAGMVPPLVIALATTFFKNKFTENQHKLGRSNYLKGLMFISEGTLPFVKEDRRLVTAVCMIASALTGAFSMVYNCGISLPHGGIFVLPLVIHPLRYVVAILIGSLCGAMIYGIFKEKDDM</sequence>
<dbReference type="InterPro" id="IPR003501">
    <property type="entry name" value="PTS_EIIB_2/3"/>
</dbReference>
<dbReference type="GO" id="GO:0009401">
    <property type="term" value="P:phosphoenolpyruvate-dependent sugar phosphotransferase system"/>
    <property type="evidence" value="ECO:0007669"/>
    <property type="project" value="UniProtKB-KW"/>
</dbReference>
<keyword evidence="3" id="KW-0813">Transport</keyword>
<dbReference type="PROSITE" id="PS00372">
    <property type="entry name" value="PTS_EIIA_TYPE_2_HIS"/>
    <property type="match status" value="1"/>
</dbReference>
<evidence type="ECO:0000256" key="10">
    <source>
        <dbReference type="ARBA" id="ARBA00022989"/>
    </source>
</evidence>
<dbReference type="CDD" id="cd00211">
    <property type="entry name" value="PTS_IIA_fru"/>
    <property type="match status" value="1"/>
</dbReference>
<feature type="transmembrane region" description="Helical" evidence="12">
    <location>
        <begin position="332"/>
        <end position="352"/>
    </location>
</feature>